<dbReference type="PANTHER" id="PTHR11472:SF34">
    <property type="entry name" value="REGULATOR OF TELOMERE ELONGATION HELICASE 1"/>
    <property type="match status" value="1"/>
</dbReference>
<evidence type="ECO:0000259" key="1">
    <source>
        <dbReference type="Pfam" id="PF13307"/>
    </source>
</evidence>
<dbReference type="AlphaFoldDB" id="A0A443RWR9"/>
<dbReference type="PANTHER" id="PTHR11472">
    <property type="entry name" value="DNA REPAIR DEAD HELICASE RAD3/XP-D SUBFAMILY MEMBER"/>
    <property type="match status" value="1"/>
</dbReference>
<dbReference type="GO" id="GO:0005634">
    <property type="term" value="C:nucleus"/>
    <property type="evidence" value="ECO:0007669"/>
    <property type="project" value="TreeGrafter"/>
</dbReference>
<keyword evidence="2" id="KW-0067">ATP-binding</keyword>
<keyword evidence="2" id="KW-0547">Nucleotide-binding</keyword>
<feature type="non-terminal residue" evidence="2">
    <location>
        <position position="1"/>
    </location>
</feature>
<dbReference type="GO" id="GO:1904430">
    <property type="term" value="P:negative regulation of t-circle formation"/>
    <property type="evidence" value="ECO:0007669"/>
    <property type="project" value="TreeGrafter"/>
</dbReference>
<dbReference type="GO" id="GO:0003678">
    <property type="term" value="F:DNA helicase activity"/>
    <property type="evidence" value="ECO:0007669"/>
    <property type="project" value="TreeGrafter"/>
</dbReference>
<dbReference type="InterPro" id="IPR027417">
    <property type="entry name" value="P-loop_NTPase"/>
</dbReference>
<dbReference type="Pfam" id="PF13307">
    <property type="entry name" value="Helicase_C_2"/>
    <property type="match status" value="1"/>
</dbReference>
<protein>
    <submittedName>
        <fullName evidence="2">DNA repair helicase-like protein</fullName>
    </submittedName>
</protein>
<dbReference type="Proteomes" id="UP000288716">
    <property type="component" value="Unassembled WGS sequence"/>
</dbReference>
<dbReference type="GO" id="GO:0070182">
    <property type="term" value="F:DNA polymerase binding"/>
    <property type="evidence" value="ECO:0007669"/>
    <property type="project" value="TreeGrafter"/>
</dbReference>
<comment type="caution">
    <text evidence="2">The sequence shown here is derived from an EMBL/GenBank/DDBJ whole genome shotgun (WGS) entry which is preliminary data.</text>
</comment>
<keyword evidence="2" id="KW-0347">Helicase</keyword>
<dbReference type="GO" id="GO:0005524">
    <property type="term" value="F:ATP binding"/>
    <property type="evidence" value="ECO:0007669"/>
    <property type="project" value="InterPro"/>
</dbReference>
<dbReference type="Gene3D" id="3.40.50.300">
    <property type="entry name" value="P-loop containing nucleotide triphosphate hydrolases"/>
    <property type="match status" value="1"/>
</dbReference>
<gene>
    <name evidence="2" type="ORF">B4U80_06747</name>
</gene>
<dbReference type="GO" id="GO:0010569">
    <property type="term" value="P:regulation of double-strand break repair via homologous recombination"/>
    <property type="evidence" value="ECO:0007669"/>
    <property type="project" value="TreeGrafter"/>
</dbReference>
<sequence>KYKQKVDEEGSNDAFFGVCRGKLAGLDDSDQYCRGVFIVGLPYPSFTESRVVLKKKYLDENKEAKITSSD</sequence>
<accession>A0A443RWR9</accession>
<name>A0A443RWR9_9ACAR</name>
<reference evidence="2 3" key="1">
    <citation type="journal article" date="2018" name="Gigascience">
        <title>Genomes of trombidid mites reveal novel predicted allergens and laterally-transferred genes associated with secondary metabolism.</title>
        <authorList>
            <person name="Dong X."/>
            <person name="Chaisiri K."/>
            <person name="Xia D."/>
            <person name="Armstrong S.D."/>
            <person name="Fang Y."/>
            <person name="Donnelly M.J."/>
            <person name="Kadowaki T."/>
            <person name="McGarry J.W."/>
            <person name="Darby A.C."/>
            <person name="Makepeace B.L."/>
        </authorList>
    </citation>
    <scope>NUCLEOTIDE SEQUENCE [LARGE SCALE GENOMIC DNA]</scope>
    <source>
        <strain evidence="2">UoL-UT</strain>
    </source>
</reference>
<dbReference type="STRING" id="299467.A0A443RWR9"/>
<dbReference type="GO" id="GO:0003676">
    <property type="term" value="F:nucleic acid binding"/>
    <property type="evidence" value="ECO:0007669"/>
    <property type="project" value="InterPro"/>
</dbReference>
<proteinExistence type="predicted"/>
<dbReference type="GO" id="GO:0045910">
    <property type="term" value="P:negative regulation of DNA recombination"/>
    <property type="evidence" value="ECO:0007669"/>
    <property type="project" value="TreeGrafter"/>
</dbReference>
<evidence type="ECO:0000313" key="3">
    <source>
        <dbReference type="Proteomes" id="UP000288716"/>
    </source>
</evidence>
<feature type="domain" description="ATP-dependent helicase C-terminal" evidence="1">
    <location>
        <begin position="2"/>
        <end position="64"/>
    </location>
</feature>
<dbReference type="OrthoDB" id="19182at2759"/>
<dbReference type="GO" id="GO:0016818">
    <property type="term" value="F:hydrolase activity, acting on acid anhydrides, in phosphorus-containing anhydrides"/>
    <property type="evidence" value="ECO:0007669"/>
    <property type="project" value="InterPro"/>
</dbReference>
<dbReference type="EMBL" id="NCKV01022378">
    <property type="protein sequence ID" value="RWS19833.1"/>
    <property type="molecule type" value="Genomic_DNA"/>
</dbReference>
<dbReference type="InterPro" id="IPR006555">
    <property type="entry name" value="ATP-dep_Helicase_C"/>
</dbReference>
<evidence type="ECO:0000313" key="2">
    <source>
        <dbReference type="EMBL" id="RWS19833.1"/>
    </source>
</evidence>
<dbReference type="GO" id="GO:0090657">
    <property type="term" value="P:telomeric loop disassembly"/>
    <property type="evidence" value="ECO:0007669"/>
    <property type="project" value="TreeGrafter"/>
</dbReference>
<dbReference type="InterPro" id="IPR045028">
    <property type="entry name" value="DinG/Rad3-like"/>
</dbReference>
<organism evidence="2 3">
    <name type="scientific">Leptotrombidium deliense</name>
    <dbReference type="NCBI Taxonomy" id="299467"/>
    <lineage>
        <taxon>Eukaryota</taxon>
        <taxon>Metazoa</taxon>
        <taxon>Ecdysozoa</taxon>
        <taxon>Arthropoda</taxon>
        <taxon>Chelicerata</taxon>
        <taxon>Arachnida</taxon>
        <taxon>Acari</taxon>
        <taxon>Acariformes</taxon>
        <taxon>Trombidiformes</taxon>
        <taxon>Prostigmata</taxon>
        <taxon>Anystina</taxon>
        <taxon>Parasitengona</taxon>
        <taxon>Trombiculoidea</taxon>
        <taxon>Trombiculidae</taxon>
        <taxon>Leptotrombidium</taxon>
    </lineage>
</organism>
<keyword evidence="2" id="KW-0378">Hydrolase</keyword>
<dbReference type="VEuPathDB" id="VectorBase:LDEU012207"/>
<keyword evidence="3" id="KW-1185">Reference proteome</keyword>